<dbReference type="GO" id="GO:1904047">
    <property type="term" value="F:S-adenosyl-L-methionine binding"/>
    <property type="evidence" value="ECO:0007669"/>
    <property type="project" value="TreeGrafter"/>
</dbReference>
<keyword evidence="5 8" id="KW-0949">S-adenosyl-L-methionine</keyword>
<feature type="binding site" evidence="7">
    <location>
        <position position="98"/>
    </location>
    <ligand>
        <name>S-adenosyl-L-methionine</name>
        <dbReference type="ChEBI" id="CHEBI:59789"/>
    </ligand>
</feature>
<dbReference type="InterPro" id="IPR029063">
    <property type="entry name" value="SAM-dependent_MTases_sf"/>
</dbReference>
<comment type="similarity">
    <text evidence="1 8">Belongs to the N(4)/N(6)-methyltransferase family.</text>
</comment>
<dbReference type="PANTHER" id="PTHR30481:SF3">
    <property type="entry name" value="DNA ADENINE METHYLASE"/>
    <property type="match status" value="1"/>
</dbReference>
<dbReference type="GO" id="GO:0009307">
    <property type="term" value="P:DNA restriction-modification system"/>
    <property type="evidence" value="ECO:0007669"/>
    <property type="project" value="InterPro"/>
</dbReference>
<dbReference type="PRINTS" id="PR00505">
    <property type="entry name" value="D12N6MTFRASE"/>
</dbReference>
<dbReference type="RefSeq" id="WP_102067509.1">
    <property type="nucleotide sequence ID" value="NZ_PKQE01000007.1"/>
</dbReference>
<comment type="caution">
    <text evidence="9">The sequence shown here is derived from an EMBL/GenBank/DDBJ whole genome shotgun (WGS) entry which is preliminary data.</text>
</comment>
<evidence type="ECO:0000256" key="3">
    <source>
        <dbReference type="ARBA" id="ARBA00022603"/>
    </source>
</evidence>
<organism evidence="9 10">
    <name type="scientific">Ralstonia pickettii</name>
    <name type="common">Burkholderia pickettii</name>
    <dbReference type="NCBI Taxonomy" id="329"/>
    <lineage>
        <taxon>Bacteria</taxon>
        <taxon>Pseudomonadati</taxon>
        <taxon>Pseudomonadota</taxon>
        <taxon>Betaproteobacteria</taxon>
        <taxon>Burkholderiales</taxon>
        <taxon>Burkholderiaceae</taxon>
        <taxon>Ralstonia</taxon>
    </lineage>
</organism>
<evidence type="ECO:0000256" key="1">
    <source>
        <dbReference type="ARBA" id="ARBA00006594"/>
    </source>
</evidence>
<reference evidence="9 10" key="1">
    <citation type="submission" date="2017-12" db="EMBL/GenBank/DDBJ databases">
        <title>Draft genome sequence of Ralstonia pickettii 52.</title>
        <authorList>
            <person name="Zheng B."/>
        </authorList>
    </citation>
    <scope>NUCLEOTIDE SEQUENCE [LARGE SCALE GENOMIC DNA]</scope>
    <source>
        <strain evidence="9 10">52</strain>
    </source>
</reference>
<dbReference type="OrthoDB" id="9805629at2"/>
<dbReference type="AlphaFoldDB" id="A0A2N4TKY3"/>
<dbReference type="Gene3D" id="3.40.50.150">
    <property type="entry name" value="Vaccinia Virus protein VP39"/>
    <property type="match status" value="1"/>
</dbReference>
<dbReference type="GO" id="GO:0009007">
    <property type="term" value="F:site-specific DNA-methyltransferase (adenine-specific) activity"/>
    <property type="evidence" value="ECO:0007669"/>
    <property type="project" value="UniProtKB-UniRule"/>
</dbReference>
<comment type="catalytic activity">
    <reaction evidence="6 8">
        <text>a 2'-deoxyadenosine in DNA + S-adenosyl-L-methionine = an N(6)-methyl-2'-deoxyadenosine in DNA + S-adenosyl-L-homocysteine + H(+)</text>
        <dbReference type="Rhea" id="RHEA:15197"/>
        <dbReference type="Rhea" id="RHEA-COMP:12418"/>
        <dbReference type="Rhea" id="RHEA-COMP:12419"/>
        <dbReference type="ChEBI" id="CHEBI:15378"/>
        <dbReference type="ChEBI" id="CHEBI:57856"/>
        <dbReference type="ChEBI" id="CHEBI:59789"/>
        <dbReference type="ChEBI" id="CHEBI:90615"/>
        <dbReference type="ChEBI" id="CHEBI:90616"/>
        <dbReference type="EC" id="2.1.1.72"/>
    </reaction>
</comment>
<dbReference type="Proteomes" id="UP000234456">
    <property type="component" value="Unassembled WGS sequence"/>
</dbReference>
<evidence type="ECO:0000313" key="10">
    <source>
        <dbReference type="Proteomes" id="UP000234456"/>
    </source>
</evidence>
<evidence type="ECO:0000256" key="6">
    <source>
        <dbReference type="ARBA" id="ARBA00047942"/>
    </source>
</evidence>
<dbReference type="InterPro" id="IPR002052">
    <property type="entry name" value="DNA_methylase_N6_adenine_CS"/>
</dbReference>
<feature type="binding site" evidence="7">
    <location>
        <position position="226"/>
    </location>
    <ligand>
        <name>S-adenosyl-L-methionine</name>
        <dbReference type="ChEBI" id="CHEBI:59789"/>
    </ligand>
</feature>
<dbReference type="GO" id="GO:0006298">
    <property type="term" value="P:mismatch repair"/>
    <property type="evidence" value="ECO:0007669"/>
    <property type="project" value="TreeGrafter"/>
</dbReference>
<feature type="binding site" evidence="7">
    <location>
        <position position="57"/>
    </location>
    <ligand>
        <name>S-adenosyl-L-methionine</name>
        <dbReference type="ChEBI" id="CHEBI:59789"/>
    </ligand>
</feature>
<evidence type="ECO:0000256" key="7">
    <source>
        <dbReference type="PIRSR" id="PIRSR000398-1"/>
    </source>
</evidence>
<dbReference type="PANTHER" id="PTHR30481">
    <property type="entry name" value="DNA ADENINE METHYLASE"/>
    <property type="match status" value="1"/>
</dbReference>
<dbReference type="Gene3D" id="1.10.1020.10">
    <property type="entry name" value="Adenine-specific Methyltransferase, Domain 2"/>
    <property type="match status" value="1"/>
</dbReference>
<dbReference type="NCBIfam" id="TIGR00571">
    <property type="entry name" value="dam"/>
    <property type="match status" value="1"/>
</dbReference>
<evidence type="ECO:0000256" key="5">
    <source>
        <dbReference type="ARBA" id="ARBA00022691"/>
    </source>
</evidence>
<feature type="binding site" evidence="7">
    <location>
        <position position="53"/>
    </location>
    <ligand>
        <name>S-adenosyl-L-methionine</name>
        <dbReference type="ChEBI" id="CHEBI:59789"/>
    </ligand>
</feature>
<dbReference type="EC" id="2.1.1.72" evidence="2 8"/>
<gene>
    <name evidence="9" type="ORF">C0Q88_23435</name>
</gene>
<dbReference type="PIRSF" id="PIRSF000398">
    <property type="entry name" value="M_m6A_EcoRV"/>
    <property type="match status" value="1"/>
</dbReference>
<proteinExistence type="inferred from homology"/>
<evidence type="ECO:0000256" key="4">
    <source>
        <dbReference type="ARBA" id="ARBA00022679"/>
    </source>
</evidence>
<name>A0A2N4TKY3_RALPI</name>
<dbReference type="InterPro" id="IPR023095">
    <property type="entry name" value="Ade_MeTrfase_dom_2"/>
</dbReference>
<protein>
    <recommendedName>
        <fullName evidence="2 8">Site-specific DNA-methyltransferase (adenine-specific)</fullName>
        <ecNumber evidence="2 8">2.1.1.72</ecNumber>
    </recommendedName>
</protein>
<sequence>MSPESLIEPLECDVSAHEFPPTLTTRRQGYIQAVRALNEAVDLPPLKGQLLKWIGNKQKFATEIISYLPTDFGTYYEPFLGSGAVLAHLAPRQAVAADVFAPLIEIWQQLHDDTDVLIEWYSDRYALIGKMGKAAAYEKVKADYNAAPNGADLLFLSRVCYGGVVRFRKADGYMSTPCGPHRPMPPANFAERARIWAARTKGVEFVHADFEETMRRAKAGDVCYLDPPYADSQTIIYGAQSFSLPRLFSVIEDSKRRGVRIALSIDGTKKSGKKTVDLPFPDGLFEREVFVHTGRSMLRRFQMDGQTLESEHVSDRLLLTY</sequence>
<evidence type="ECO:0000256" key="2">
    <source>
        <dbReference type="ARBA" id="ARBA00011900"/>
    </source>
</evidence>
<keyword evidence="3 8" id="KW-0489">Methyltransferase</keyword>
<dbReference type="InterPro" id="IPR012327">
    <property type="entry name" value="MeTrfase_D12"/>
</dbReference>
<dbReference type="GO" id="GO:0032259">
    <property type="term" value="P:methylation"/>
    <property type="evidence" value="ECO:0007669"/>
    <property type="project" value="UniProtKB-KW"/>
</dbReference>
<accession>A0A2N4TKY3</accession>
<dbReference type="InterPro" id="IPR012263">
    <property type="entry name" value="M_m6A_EcoRV"/>
</dbReference>
<evidence type="ECO:0000313" key="9">
    <source>
        <dbReference type="EMBL" id="PLC40370.1"/>
    </source>
</evidence>
<dbReference type="GO" id="GO:0043565">
    <property type="term" value="F:sequence-specific DNA binding"/>
    <property type="evidence" value="ECO:0007669"/>
    <property type="project" value="TreeGrafter"/>
</dbReference>
<keyword evidence="4 8" id="KW-0808">Transferase</keyword>
<dbReference type="PROSITE" id="PS00092">
    <property type="entry name" value="N6_MTASE"/>
    <property type="match status" value="1"/>
</dbReference>
<dbReference type="SUPFAM" id="SSF53335">
    <property type="entry name" value="S-adenosyl-L-methionine-dependent methyltransferases"/>
    <property type="match status" value="1"/>
</dbReference>
<evidence type="ECO:0000256" key="8">
    <source>
        <dbReference type="RuleBase" id="RU361257"/>
    </source>
</evidence>
<dbReference type="Pfam" id="PF02086">
    <property type="entry name" value="MethyltransfD12"/>
    <property type="match status" value="1"/>
</dbReference>
<dbReference type="EMBL" id="PKQE01000007">
    <property type="protein sequence ID" value="PLC40370.1"/>
    <property type="molecule type" value="Genomic_DNA"/>
</dbReference>